<comment type="subcellular location">
    <subcellularLocation>
        <location evidence="1">Cell membrane</location>
        <topology evidence="1">Multi-pass membrane protein</topology>
    </subcellularLocation>
</comment>
<name>A0ABY5TVM9_9GAMM</name>
<evidence type="ECO:0000259" key="8">
    <source>
        <dbReference type="Pfam" id="PF02687"/>
    </source>
</evidence>
<keyword evidence="3 7" id="KW-0812">Transmembrane</keyword>
<evidence type="ECO:0000256" key="7">
    <source>
        <dbReference type="SAM" id="Phobius"/>
    </source>
</evidence>
<evidence type="ECO:0000256" key="6">
    <source>
        <dbReference type="ARBA" id="ARBA00038076"/>
    </source>
</evidence>
<dbReference type="Pfam" id="PF02687">
    <property type="entry name" value="FtsX"/>
    <property type="match status" value="1"/>
</dbReference>
<organism evidence="10 11">
    <name type="scientific">SAR92 clade bacterium H455</name>
    <dbReference type="NCBI Taxonomy" id="2974818"/>
    <lineage>
        <taxon>Bacteria</taxon>
        <taxon>Pseudomonadati</taxon>
        <taxon>Pseudomonadota</taxon>
        <taxon>Gammaproteobacteria</taxon>
        <taxon>Cellvibrionales</taxon>
        <taxon>Porticoccaceae</taxon>
        <taxon>SAR92 clade</taxon>
    </lineage>
</organism>
<feature type="transmembrane region" description="Helical" evidence="7">
    <location>
        <begin position="364"/>
        <end position="384"/>
    </location>
</feature>
<evidence type="ECO:0000313" key="11">
    <source>
        <dbReference type="Proteomes" id="UP001059934"/>
    </source>
</evidence>
<dbReference type="PANTHER" id="PTHR30572:SF4">
    <property type="entry name" value="ABC TRANSPORTER PERMEASE YTRF"/>
    <property type="match status" value="1"/>
</dbReference>
<gene>
    <name evidence="10" type="ORF">NYF23_06275</name>
</gene>
<sequence>MKLIDQLLFNRQVFLRHRVRTLLMLLAVAIGVASVILLTSLGEGARGYVDREFSALGNRILIVLPGRKETTGGGPPMYGASPRDLTLEDAGALGRIPGVLAVAPIVAGTTTISHSSLSREVITLGSTAKFFAVRQLQVGTGSLLSARAESEPLAVAVLGVKVKRELFGSSRALGRWVRVGDRRMRVIGVLEERGESLGLDMRDMLVIPVRTAEQLFDSPSLFRILLDIAPSADSDKIKDKIVNVIRKRHDGEEDVTVISQDSMLAAFDNILATLTMAIAAISSISLLVAGILIMNISLISVSQRRQEIGLLKAIGASSRKIKQLFIGESLMLISMGSAVGISFAFALITLFAGLWPSFPLQPPVWAVPAALLVAFATGLVFSIIPAKRAAALDPVLALRGQQ</sequence>
<keyword evidence="11" id="KW-1185">Reference proteome</keyword>
<evidence type="ECO:0000256" key="1">
    <source>
        <dbReference type="ARBA" id="ARBA00004651"/>
    </source>
</evidence>
<evidence type="ECO:0000259" key="9">
    <source>
        <dbReference type="Pfam" id="PF12704"/>
    </source>
</evidence>
<feature type="transmembrane region" description="Helical" evidence="7">
    <location>
        <begin position="329"/>
        <end position="352"/>
    </location>
</feature>
<proteinExistence type="inferred from homology"/>
<reference evidence="10" key="1">
    <citation type="submission" date="2022-08" db="EMBL/GenBank/DDBJ databases">
        <title>Catabolic pathway analysis in culturable SAR92 clade bacteria reveals their overlooked roles in DMSP degradation in coastal seas.</title>
        <authorList>
            <person name="He X."/>
            <person name="Zhang X."/>
            <person name="Zhang Y."/>
        </authorList>
    </citation>
    <scope>NUCLEOTIDE SEQUENCE</scope>
    <source>
        <strain evidence="10">H455</strain>
    </source>
</reference>
<accession>A0ABY5TVM9</accession>
<evidence type="ECO:0000256" key="2">
    <source>
        <dbReference type="ARBA" id="ARBA00022475"/>
    </source>
</evidence>
<dbReference type="InterPro" id="IPR025857">
    <property type="entry name" value="MacB_PCD"/>
</dbReference>
<dbReference type="Pfam" id="PF12704">
    <property type="entry name" value="MacB_PCD"/>
    <property type="match status" value="1"/>
</dbReference>
<dbReference type="InterPro" id="IPR003838">
    <property type="entry name" value="ABC3_permease_C"/>
</dbReference>
<feature type="domain" description="ABC3 transporter permease C-terminal" evidence="8">
    <location>
        <begin position="280"/>
        <end position="393"/>
    </location>
</feature>
<feature type="transmembrane region" description="Helical" evidence="7">
    <location>
        <begin position="270"/>
        <end position="296"/>
    </location>
</feature>
<feature type="domain" description="MacB-like periplasmic core" evidence="9">
    <location>
        <begin position="21"/>
        <end position="243"/>
    </location>
</feature>
<keyword evidence="4 7" id="KW-1133">Transmembrane helix</keyword>
<protein>
    <submittedName>
        <fullName evidence="10">ABC transporter permease</fullName>
    </submittedName>
</protein>
<evidence type="ECO:0000313" key="10">
    <source>
        <dbReference type="EMBL" id="UVW36209.1"/>
    </source>
</evidence>
<evidence type="ECO:0000256" key="5">
    <source>
        <dbReference type="ARBA" id="ARBA00023136"/>
    </source>
</evidence>
<comment type="similarity">
    <text evidence="6">Belongs to the ABC-4 integral membrane protein family.</text>
</comment>
<evidence type="ECO:0000256" key="4">
    <source>
        <dbReference type="ARBA" id="ARBA00022989"/>
    </source>
</evidence>
<dbReference type="InterPro" id="IPR050250">
    <property type="entry name" value="Macrolide_Exporter_MacB"/>
</dbReference>
<feature type="transmembrane region" description="Helical" evidence="7">
    <location>
        <begin position="21"/>
        <end position="41"/>
    </location>
</feature>
<keyword evidence="2" id="KW-1003">Cell membrane</keyword>
<dbReference type="PANTHER" id="PTHR30572">
    <property type="entry name" value="MEMBRANE COMPONENT OF TRANSPORTER-RELATED"/>
    <property type="match status" value="1"/>
</dbReference>
<keyword evidence="5 7" id="KW-0472">Membrane</keyword>
<evidence type="ECO:0000256" key="3">
    <source>
        <dbReference type="ARBA" id="ARBA00022692"/>
    </source>
</evidence>
<dbReference type="Proteomes" id="UP001059934">
    <property type="component" value="Chromosome"/>
</dbReference>
<dbReference type="EMBL" id="CP103416">
    <property type="protein sequence ID" value="UVW36209.1"/>
    <property type="molecule type" value="Genomic_DNA"/>
</dbReference>